<dbReference type="AlphaFoldDB" id="A0A1D2NA24"/>
<dbReference type="InterPro" id="IPR007110">
    <property type="entry name" value="Ig-like_dom"/>
</dbReference>
<dbReference type="GO" id="GO:0005576">
    <property type="term" value="C:extracellular region"/>
    <property type="evidence" value="ECO:0007669"/>
    <property type="project" value="UniProtKB-SubCell"/>
</dbReference>
<dbReference type="SUPFAM" id="SSF48726">
    <property type="entry name" value="Immunoglobulin"/>
    <property type="match status" value="2"/>
</dbReference>
<dbReference type="PANTHER" id="PTHR45080">
    <property type="entry name" value="CONTACTIN 5"/>
    <property type="match status" value="1"/>
</dbReference>
<dbReference type="InterPro" id="IPR011992">
    <property type="entry name" value="EF-hand-dom_pair"/>
</dbReference>
<dbReference type="GO" id="GO:0043025">
    <property type="term" value="C:neuronal cell body"/>
    <property type="evidence" value="ECO:0007669"/>
    <property type="project" value="TreeGrafter"/>
</dbReference>
<dbReference type="Pfam" id="PF07679">
    <property type="entry name" value="I-set"/>
    <property type="match status" value="1"/>
</dbReference>
<dbReference type="GO" id="GO:0008046">
    <property type="term" value="F:axon guidance receptor activity"/>
    <property type="evidence" value="ECO:0007669"/>
    <property type="project" value="TreeGrafter"/>
</dbReference>
<keyword evidence="4" id="KW-0106">Calcium</keyword>
<dbReference type="GO" id="GO:0007156">
    <property type="term" value="P:homophilic cell adhesion via plasma membrane adhesion molecules"/>
    <property type="evidence" value="ECO:0007669"/>
    <property type="project" value="TreeGrafter"/>
</dbReference>
<dbReference type="CDD" id="cd00096">
    <property type="entry name" value="Ig"/>
    <property type="match status" value="1"/>
</dbReference>
<dbReference type="EMBL" id="LJIJ01000125">
    <property type="protein sequence ID" value="ODN02108.1"/>
    <property type="molecule type" value="Genomic_DNA"/>
</dbReference>
<evidence type="ECO:0000256" key="5">
    <source>
        <dbReference type="ARBA" id="ARBA00023157"/>
    </source>
</evidence>
<evidence type="ECO:0000256" key="8">
    <source>
        <dbReference type="SAM" id="MobiDB-lite"/>
    </source>
</evidence>
<reference evidence="11 12" key="1">
    <citation type="journal article" date="2016" name="Genome Biol. Evol.">
        <title>Gene Family Evolution Reflects Adaptation to Soil Environmental Stressors in the Genome of the Collembolan Orchesella cincta.</title>
        <authorList>
            <person name="Faddeeva-Vakhrusheva A."/>
            <person name="Derks M.F."/>
            <person name="Anvar S.Y."/>
            <person name="Agamennone V."/>
            <person name="Suring W."/>
            <person name="Smit S."/>
            <person name="van Straalen N.M."/>
            <person name="Roelofs D."/>
        </authorList>
    </citation>
    <scope>NUCLEOTIDE SEQUENCE [LARGE SCALE GENOMIC DNA]</scope>
    <source>
        <tissue evidence="11">Mixed pool</tissue>
    </source>
</reference>
<protein>
    <submittedName>
        <fullName evidence="11">Follistatin-related protein 5</fullName>
    </submittedName>
</protein>
<dbReference type="InterPro" id="IPR018247">
    <property type="entry name" value="EF_Hand_1_Ca_BS"/>
</dbReference>
<keyword evidence="2" id="KW-0964">Secreted</keyword>
<feature type="domain" description="Ig-like" evidence="10">
    <location>
        <begin position="319"/>
        <end position="405"/>
    </location>
</feature>
<dbReference type="FunFam" id="2.60.40.10:FF:000032">
    <property type="entry name" value="palladin isoform X1"/>
    <property type="match status" value="1"/>
</dbReference>
<proteinExistence type="predicted"/>
<accession>A0A1D2NA24</accession>
<dbReference type="Proteomes" id="UP000094527">
    <property type="component" value="Unassembled WGS sequence"/>
</dbReference>
<dbReference type="GO" id="GO:0030424">
    <property type="term" value="C:axon"/>
    <property type="evidence" value="ECO:0007669"/>
    <property type="project" value="TreeGrafter"/>
</dbReference>
<dbReference type="InterPro" id="IPR002048">
    <property type="entry name" value="EF_hand_dom"/>
</dbReference>
<feature type="compositionally biased region" description="Basic residues" evidence="8">
    <location>
        <begin position="21"/>
        <end position="34"/>
    </location>
</feature>
<dbReference type="Gene3D" id="1.10.238.10">
    <property type="entry name" value="EF-hand"/>
    <property type="match status" value="1"/>
</dbReference>
<dbReference type="InterPro" id="IPR036179">
    <property type="entry name" value="Ig-like_dom_sf"/>
</dbReference>
<evidence type="ECO:0000259" key="10">
    <source>
        <dbReference type="PROSITE" id="PS50835"/>
    </source>
</evidence>
<evidence type="ECO:0000256" key="2">
    <source>
        <dbReference type="ARBA" id="ARBA00022525"/>
    </source>
</evidence>
<dbReference type="SMART" id="SM00409">
    <property type="entry name" value="IG"/>
    <property type="match status" value="2"/>
</dbReference>
<dbReference type="PROSITE" id="PS00018">
    <property type="entry name" value="EF_HAND_1"/>
    <property type="match status" value="1"/>
</dbReference>
<evidence type="ECO:0000256" key="7">
    <source>
        <dbReference type="ARBA" id="ARBA00023319"/>
    </source>
</evidence>
<dbReference type="SUPFAM" id="SSF47473">
    <property type="entry name" value="EF-hand"/>
    <property type="match status" value="1"/>
</dbReference>
<evidence type="ECO:0000256" key="3">
    <source>
        <dbReference type="ARBA" id="ARBA00022729"/>
    </source>
</evidence>
<organism evidence="11 12">
    <name type="scientific">Orchesella cincta</name>
    <name type="common">Springtail</name>
    <name type="synonym">Podura cincta</name>
    <dbReference type="NCBI Taxonomy" id="48709"/>
    <lineage>
        <taxon>Eukaryota</taxon>
        <taxon>Metazoa</taxon>
        <taxon>Ecdysozoa</taxon>
        <taxon>Arthropoda</taxon>
        <taxon>Hexapoda</taxon>
        <taxon>Collembola</taxon>
        <taxon>Entomobryomorpha</taxon>
        <taxon>Entomobryoidea</taxon>
        <taxon>Orchesellidae</taxon>
        <taxon>Orchesellinae</taxon>
        <taxon>Orchesella</taxon>
    </lineage>
</organism>
<dbReference type="GO" id="GO:0050808">
    <property type="term" value="P:synapse organization"/>
    <property type="evidence" value="ECO:0007669"/>
    <property type="project" value="TreeGrafter"/>
</dbReference>
<evidence type="ECO:0000256" key="1">
    <source>
        <dbReference type="ARBA" id="ARBA00004613"/>
    </source>
</evidence>
<gene>
    <name evidence="11" type="ORF">Ocin01_04568</name>
</gene>
<dbReference type="PROSITE" id="PS50222">
    <property type="entry name" value="EF_HAND_2"/>
    <property type="match status" value="1"/>
</dbReference>
<comment type="subcellular location">
    <subcellularLocation>
        <location evidence="1">Secreted</location>
    </subcellularLocation>
</comment>
<dbReference type="SMART" id="SM00054">
    <property type="entry name" value="EFh"/>
    <property type="match status" value="2"/>
</dbReference>
<keyword evidence="7" id="KW-0393">Immunoglobulin domain</keyword>
<dbReference type="PANTHER" id="PTHR45080:SF8">
    <property type="entry name" value="IG-LIKE DOMAIN-CONTAINING PROTEIN"/>
    <property type="match status" value="1"/>
</dbReference>
<evidence type="ECO:0000256" key="4">
    <source>
        <dbReference type="ARBA" id="ARBA00022837"/>
    </source>
</evidence>
<keyword evidence="5" id="KW-1015">Disulfide bond</keyword>
<dbReference type="InterPro" id="IPR019577">
    <property type="entry name" value="SPARC/Testican_Ca-bd-dom"/>
</dbReference>
<sequence length="829" mass="93064">MKLDALLIYNHQHLIGDIPSKKRKSGNSRKHLNHSHSSNSGGRRMKSTASKRNDNDEDEDDDSNEDGNDERQQQQRNSASGLHHDDESTFQKEYLLSLMFAHFDQNNNGKLDYAELQKVGMEQKIVPTVHCHLVDFLRYDDMDSDSLISPNEFYTAFSKLYSMSILGAGKPRAPIHLTARVGEVLEIKCSVGAGSVSSPTGRRKFSASKREVDAGVNDDGTGNEKEDDLEYPIFAARSNDRNERNSRKASSMLPTTQWYRYGVDVSKLMNLGEQFQIHKDGTLLINRVELIHAGNYSCHDDKGNEKVIQPYVLAVQMVPEVKVRPHMEWVQWLQQPGQEVSMECRAQGEPLPAVRWLKNDNPVIPSKDKYTIAGDGITLKVKDINFSDTAAYTCSAQNEAGKRIDISSLVVIDEPALPPVQFNESQFLVFHERGISTYDPDNCRIQNEIHAIDIIPGTQRDYICGSSNPSSCEWGSVIRVSSVYIYASQPKMNRVLIISMKQLIVVDVVQTDRYPVGLSYVSHFDQVWIECWKEEERYTTKTLQVIRGAKEKKKHRAVRPKPLVSLEADLVQNVFLPPATSPFISSSPSPATASFRHAYISHKNTRGLYKMDLRTLRYTKSIDLTSYNCLPEQVHFTALYGFIILECKEPVLHQPTGQLVLDSISDAIIAYKADLNGASFLSPDSRKLVTMVQNRHDRSSGTTLLLQHLDANGVRTIFDVNTSLNISDIAFFPSQTSHTYDLYATAVHEESVLFVDLHSGNVELVPGVGKAALKNPSYERPQRMIASEDLFGKYLVTPSSDAVYVVNGQSHTVNCQIGGMTNPNMVVWL</sequence>
<dbReference type="Gene3D" id="2.60.40.10">
    <property type="entry name" value="Immunoglobulins"/>
    <property type="match status" value="2"/>
</dbReference>
<feature type="domain" description="Ig-like" evidence="10">
    <location>
        <begin position="798"/>
        <end position="829"/>
    </location>
</feature>
<dbReference type="InterPro" id="IPR003599">
    <property type="entry name" value="Ig_sub"/>
</dbReference>
<dbReference type="SMART" id="SM00408">
    <property type="entry name" value="IGc2"/>
    <property type="match status" value="1"/>
</dbReference>
<dbReference type="OMA" id="EVARREX"/>
<name>A0A1D2NA24_ORCCI</name>
<evidence type="ECO:0000256" key="6">
    <source>
        <dbReference type="ARBA" id="ARBA00023180"/>
    </source>
</evidence>
<evidence type="ECO:0000313" key="11">
    <source>
        <dbReference type="EMBL" id="ODN02108.1"/>
    </source>
</evidence>
<keyword evidence="6" id="KW-0325">Glycoprotein</keyword>
<dbReference type="OrthoDB" id="6085115at2759"/>
<dbReference type="InterPro" id="IPR003598">
    <property type="entry name" value="Ig_sub2"/>
</dbReference>
<dbReference type="GO" id="GO:0005509">
    <property type="term" value="F:calcium ion binding"/>
    <property type="evidence" value="ECO:0007669"/>
    <property type="project" value="InterPro"/>
</dbReference>
<feature type="region of interest" description="Disordered" evidence="8">
    <location>
        <begin position="197"/>
        <end position="225"/>
    </location>
</feature>
<dbReference type="InterPro" id="IPR013098">
    <property type="entry name" value="Ig_I-set"/>
</dbReference>
<evidence type="ECO:0000259" key="9">
    <source>
        <dbReference type="PROSITE" id="PS50222"/>
    </source>
</evidence>
<dbReference type="STRING" id="48709.A0A1D2NA24"/>
<keyword evidence="12" id="KW-1185">Reference proteome</keyword>
<dbReference type="Pfam" id="PF10591">
    <property type="entry name" value="SPARC_Ca_bdg"/>
    <property type="match status" value="1"/>
</dbReference>
<dbReference type="InterPro" id="IPR013783">
    <property type="entry name" value="Ig-like_fold"/>
</dbReference>
<feature type="domain" description="EF-hand" evidence="9">
    <location>
        <begin position="99"/>
        <end position="126"/>
    </location>
</feature>
<dbReference type="PROSITE" id="PS50835">
    <property type="entry name" value="IG_LIKE"/>
    <property type="match status" value="2"/>
</dbReference>
<dbReference type="InterPro" id="IPR050958">
    <property type="entry name" value="Cell_Adh-Cytoskel_Orgn"/>
</dbReference>
<evidence type="ECO:0000313" key="12">
    <source>
        <dbReference type="Proteomes" id="UP000094527"/>
    </source>
</evidence>
<keyword evidence="3" id="KW-0732">Signal</keyword>
<feature type="compositionally biased region" description="Acidic residues" evidence="8">
    <location>
        <begin position="55"/>
        <end position="68"/>
    </location>
</feature>
<dbReference type="GO" id="GO:0005886">
    <property type="term" value="C:plasma membrane"/>
    <property type="evidence" value="ECO:0007669"/>
    <property type="project" value="TreeGrafter"/>
</dbReference>
<feature type="region of interest" description="Disordered" evidence="8">
    <location>
        <begin position="18"/>
        <end position="86"/>
    </location>
</feature>
<comment type="caution">
    <text evidence="11">The sequence shown here is derived from an EMBL/GenBank/DDBJ whole genome shotgun (WGS) entry which is preliminary data.</text>
</comment>